<sequence>MPPPSRPRRSCASLPVPVPNLIKKSRGRRVPAPEEAGAGGPSGEQRTFVCTVEGCGKCFVRGEHLKRHMRSIHTYEKPHLCPYEGCGKTFSRRDNLAQHARIHLG</sequence>
<evidence type="ECO:0000256" key="6">
    <source>
        <dbReference type="SAM" id="MobiDB-lite"/>
    </source>
</evidence>
<evidence type="ECO:0000256" key="2">
    <source>
        <dbReference type="ARBA" id="ARBA00022737"/>
    </source>
</evidence>
<evidence type="ECO:0000313" key="8">
    <source>
        <dbReference type="EMBL" id="KAJ7610180.1"/>
    </source>
</evidence>
<dbReference type="GO" id="GO:0000785">
    <property type="term" value="C:chromatin"/>
    <property type="evidence" value="ECO:0007669"/>
    <property type="project" value="TreeGrafter"/>
</dbReference>
<evidence type="ECO:0000259" key="7">
    <source>
        <dbReference type="PROSITE" id="PS50157"/>
    </source>
</evidence>
<keyword evidence="4" id="KW-0862">Zinc</keyword>
<keyword evidence="1" id="KW-0479">Metal-binding</keyword>
<evidence type="ECO:0000256" key="5">
    <source>
        <dbReference type="PROSITE-ProRule" id="PRU00042"/>
    </source>
</evidence>
<dbReference type="AlphaFoldDB" id="A0AAD7B4X7"/>
<dbReference type="GO" id="GO:0000981">
    <property type="term" value="F:DNA-binding transcription factor activity, RNA polymerase II-specific"/>
    <property type="evidence" value="ECO:0007669"/>
    <property type="project" value="UniProtKB-ARBA"/>
</dbReference>
<comment type="caution">
    <text evidence="8">The sequence shown here is derived from an EMBL/GenBank/DDBJ whole genome shotgun (WGS) entry which is preliminary data.</text>
</comment>
<dbReference type="EMBL" id="JARKIF010000036">
    <property type="protein sequence ID" value="KAJ7610180.1"/>
    <property type="molecule type" value="Genomic_DNA"/>
</dbReference>
<dbReference type="PANTHER" id="PTHR14003">
    <property type="entry name" value="TRANSCRIPTIONAL REPRESSOR PROTEIN YY"/>
    <property type="match status" value="1"/>
</dbReference>
<dbReference type="PANTHER" id="PTHR14003:SF19">
    <property type="entry name" value="YY2 TRANSCRIPTION FACTOR"/>
    <property type="match status" value="1"/>
</dbReference>
<keyword evidence="2" id="KW-0677">Repeat</keyword>
<feature type="region of interest" description="Disordered" evidence="6">
    <location>
        <begin position="1"/>
        <end position="45"/>
    </location>
</feature>
<dbReference type="Gene3D" id="3.30.160.60">
    <property type="entry name" value="Classic Zinc Finger"/>
    <property type="match status" value="2"/>
</dbReference>
<feature type="domain" description="C2H2-type" evidence="7">
    <location>
        <begin position="79"/>
        <end position="105"/>
    </location>
</feature>
<dbReference type="PROSITE" id="PS50157">
    <property type="entry name" value="ZINC_FINGER_C2H2_2"/>
    <property type="match status" value="2"/>
</dbReference>
<evidence type="ECO:0000256" key="1">
    <source>
        <dbReference type="ARBA" id="ARBA00022723"/>
    </source>
</evidence>
<accession>A0AAD7B4X7</accession>
<protein>
    <recommendedName>
        <fullName evidence="7">C2H2-type domain-containing protein</fullName>
    </recommendedName>
</protein>
<dbReference type="GO" id="GO:0005667">
    <property type="term" value="C:transcription regulator complex"/>
    <property type="evidence" value="ECO:0007669"/>
    <property type="project" value="TreeGrafter"/>
</dbReference>
<name>A0AAD7B4X7_9AGAR</name>
<feature type="domain" description="C2H2-type" evidence="7">
    <location>
        <begin position="48"/>
        <end position="78"/>
    </location>
</feature>
<evidence type="ECO:0000256" key="4">
    <source>
        <dbReference type="ARBA" id="ARBA00022833"/>
    </source>
</evidence>
<evidence type="ECO:0000313" key="9">
    <source>
        <dbReference type="Proteomes" id="UP001221142"/>
    </source>
</evidence>
<dbReference type="Proteomes" id="UP001221142">
    <property type="component" value="Unassembled WGS sequence"/>
</dbReference>
<dbReference type="PROSITE" id="PS00028">
    <property type="entry name" value="ZINC_FINGER_C2H2_1"/>
    <property type="match status" value="2"/>
</dbReference>
<dbReference type="FunFam" id="3.30.160.60:FF:000125">
    <property type="entry name" value="Putative zinc finger protein 143"/>
    <property type="match status" value="2"/>
</dbReference>
<organism evidence="8 9">
    <name type="scientific">Roridomyces roridus</name>
    <dbReference type="NCBI Taxonomy" id="1738132"/>
    <lineage>
        <taxon>Eukaryota</taxon>
        <taxon>Fungi</taxon>
        <taxon>Dikarya</taxon>
        <taxon>Basidiomycota</taxon>
        <taxon>Agaricomycotina</taxon>
        <taxon>Agaricomycetes</taxon>
        <taxon>Agaricomycetidae</taxon>
        <taxon>Agaricales</taxon>
        <taxon>Marasmiineae</taxon>
        <taxon>Mycenaceae</taxon>
        <taxon>Roridomyces</taxon>
    </lineage>
</organism>
<dbReference type="InterPro" id="IPR036236">
    <property type="entry name" value="Znf_C2H2_sf"/>
</dbReference>
<dbReference type="SUPFAM" id="SSF57667">
    <property type="entry name" value="beta-beta-alpha zinc fingers"/>
    <property type="match status" value="1"/>
</dbReference>
<gene>
    <name evidence="8" type="ORF">FB45DRAFT_761466</name>
</gene>
<keyword evidence="3 5" id="KW-0863">Zinc-finger</keyword>
<evidence type="ECO:0000256" key="3">
    <source>
        <dbReference type="ARBA" id="ARBA00022771"/>
    </source>
</evidence>
<keyword evidence="9" id="KW-1185">Reference proteome</keyword>
<reference evidence="8" key="1">
    <citation type="submission" date="2023-03" db="EMBL/GenBank/DDBJ databases">
        <title>Massive genome expansion in bonnet fungi (Mycena s.s.) driven by repeated elements and novel gene families across ecological guilds.</title>
        <authorList>
            <consortium name="Lawrence Berkeley National Laboratory"/>
            <person name="Harder C.B."/>
            <person name="Miyauchi S."/>
            <person name="Viragh M."/>
            <person name="Kuo A."/>
            <person name="Thoen E."/>
            <person name="Andreopoulos B."/>
            <person name="Lu D."/>
            <person name="Skrede I."/>
            <person name="Drula E."/>
            <person name="Henrissat B."/>
            <person name="Morin E."/>
            <person name="Kohler A."/>
            <person name="Barry K."/>
            <person name="LaButti K."/>
            <person name="Morin E."/>
            <person name="Salamov A."/>
            <person name="Lipzen A."/>
            <person name="Mereny Z."/>
            <person name="Hegedus B."/>
            <person name="Baldrian P."/>
            <person name="Stursova M."/>
            <person name="Weitz H."/>
            <person name="Taylor A."/>
            <person name="Grigoriev I.V."/>
            <person name="Nagy L.G."/>
            <person name="Martin F."/>
            <person name="Kauserud H."/>
        </authorList>
    </citation>
    <scope>NUCLEOTIDE SEQUENCE</scope>
    <source>
        <strain evidence="8">9284</strain>
    </source>
</reference>
<dbReference type="SMART" id="SM00355">
    <property type="entry name" value="ZnF_C2H2"/>
    <property type="match status" value="2"/>
</dbReference>
<dbReference type="Pfam" id="PF00096">
    <property type="entry name" value="zf-C2H2"/>
    <property type="match status" value="2"/>
</dbReference>
<proteinExistence type="predicted"/>
<dbReference type="GO" id="GO:0031519">
    <property type="term" value="C:PcG protein complex"/>
    <property type="evidence" value="ECO:0007669"/>
    <property type="project" value="TreeGrafter"/>
</dbReference>
<dbReference type="GO" id="GO:0000978">
    <property type="term" value="F:RNA polymerase II cis-regulatory region sequence-specific DNA binding"/>
    <property type="evidence" value="ECO:0007669"/>
    <property type="project" value="TreeGrafter"/>
</dbReference>
<dbReference type="InterPro" id="IPR013087">
    <property type="entry name" value="Znf_C2H2_type"/>
</dbReference>
<dbReference type="GO" id="GO:0008270">
    <property type="term" value="F:zinc ion binding"/>
    <property type="evidence" value="ECO:0007669"/>
    <property type="project" value="UniProtKB-KW"/>
</dbReference>